<dbReference type="STRING" id="4565.A0A077S0K2"/>
<dbReference type="NCBIfam" id="TIGR01640">
    <property type="entry name" value="F_box_assoc_1"/>
    <property type="match status" value="1"/>
</dbReference>
<evidence type="ECO:0000313" key="2">
    <source>
        <dbReference type="EnsemblPlants" id="TraesCS3B02G004400.1.cds1"/>
    </source>
</evidence>
<reference evidence="2" key="2">
    <citation type="submission" date="2018-10" db="UniProtKB">
        <authorList>
            <consortium name="EnsemblPlants"/>
        </authorList>
    </citation>
    <scope>IDENTIFICATION</scope>
</reference>
<dbReference type="HOGENOM" id="CLU_032609_0_0_1"/>
<protein>
    <recommendedName>
        <fullName evidence="1">F-box domain-containing protein</fullName>
    </recommendedName>
</protein>
<keyword evidence="3" id="KW-1185">Reference proteome</keyword>
<dbReference type="InterPro" id="IPR001810">
    <property type="entry name" value="F-box_dom"/>
</dbReference>
<dbReference type="Gene3D" id="1.20.1280.50">
    <property type="match status" value="1"/>
</dbReference>
<dbReference type="AlphaFoldDB" id="A0A077S0K2"/>
<sequence>MISPFSTRPYVRSAAAEIQAQTLRSAVAMVNGTPCKRGLAAVPDELFQWEILVRLPAKELLRCRLVCRSWCRLASDAHHSRQPSLPLVFFRAMGNEYTAHAAVDALDIRRTPAARRPVLAYEDYNYTRRNFTFHASCDGLILISFTSHRFYLCNPATRQWCTLPDLTGGNVAALYPHHLSGEYRILHWKRPNKSDDVVYYVLTVGQKQRCIGLPVASSSMKKDRSCWHLHACHHPPVLLHDCLHWYTVNAFEGKIVIFDTLAESFRWIQSPTASSSAHLLQMDGTLGIGQIDVGTMTTKAWVLRDYKAEVWSSKYSTQLPESQMQSYQMLRYDNYVECLYGKVVSENGDMLLISRNRWSQTLFHCDSKGELIENFVWSYIDPKVLGLCFKQSLVRHVFFERKDGKHVKLPRFLQGL</sequence>
<dbReference type="OrthoDB" id="605570at2759"/>
<dbReference type="PANTHER" id="PTHR31672:SF2">
    <property type="entry name" value="F-BOX DOMAIN-CONTAINING PROTEIN"/>
    <property type="match status" value="1"/>
</dbReference>
<organism evidence="2">
    <name type="scientific">Triticum aestivum</name>
    <name type="common">Wheat</name>
    <dbReference type="NCBI Taxonomy" id="4565"/>
    <lineage>
        <taxon>Eukaryota</taxon>
        <taxon>Viridiplantae</taxon>
        <taxon>Streptophyta</taxon>
        <taxon>Embryophyta</taxon>
        <taxon>Tracheophyta</taxon>
        <taxon>Spermatophyta</taxon>
        <taxon>Magnoliopsida</taxon>
        <taxon>Liliopsida</taxon>
        <taxon>Poales</taxon>
        <taxon>Poaceae</taxon>
        <taxon>BOP clade</taxon>
        <taxon>Pooideae</taxon>
        <taxon>Triticodae</taxon>
        <taxon>Triticeae</taxon>
        <taxon>Triticinae</taxon>
        <taxon>Triticum</taxon>
    </lineage>
</organism>
<feature type="domain" description="F-box" evidence="1">
    <location>
        <begin position="42"/>
        <end position="82"/>
    </location>
</feature>
<dbReference type="EnsemblPlants" id="TraesCS3B02G004400.1">
    <property type="protein sequence ID" value="TraesCS3B02G004400.1.cds1"/>
    <property type="gene ID" value="TraesCS3B02G004400"/>
</dbReference>
<evidence type="ECO:0000259" key="1">
    <source>
        <dbReference type="SMART" id="SM00256"/>
    </source>
</evidence>
<name>A0A077S0K2_WHEAT</name>
<dbReference type="SMART" id="SM00256">
    <property type="entry name" value="FBOX"/>
    <property type="match status" value="1"/>
</dbReference>
<reference evidence="2" key="1">
    <citation type="submission" date="2018-08" db="EMBL/GenBank/DDBJ databases">
        <authorList>
            <person name="Rossello M."/>
        </authorList>
    </citation>
    <scope>NUCLEOTIDE SEQUENCE [LARGE SCALE GENOMIC DNA]</scope>
    <source>
        <strain evidence="2">cv. Chinese Spring</strain>
    </source>
</reference>
<dbReference type="InterPro" id="IPR050796">
    <property type="entry name" value="SCF_F-box_component"/>
</dbReference>
<dbReference type="Pfam" id="PF12937">
    <property type="entry name" value="F-box-like"/>
    <property type="match status" value="1"/>
</dbReference>
<proteinExistence type="predicted"/>
<dbReference type="Proteomes" id="UP000019116">
    <property type="component" value="Chromosome 3B"/>
</dbReference>
<dbReference type="InterPro" id="IPR013187">
    <property type="entry name" value="F-box-assoc_dom_typ3"/>
</dbReference>
<dbReference type="InterPro" id="IPR017451">
    <property type="entry name" value="F-box-assoc_interact_dom"/>
</dbReference>
<dbReference type="SUPFAM" id="SSF81383">
    <property type="entry name" value="F-box domain"/>
    <property type="match status" value="1"/>
</dbReference>
<dbReference type="PANTHER" id="PTHR31672">
    <property type="entry name" value="BNACNNG10540D PROTEIN"/>
    <property type="match status" value="1"/>
</dbReference>
<dbReference type="OMA" id="FRICFRE"/>
<accession>A0A077S0K2</accession>
<dbReference type="Gramene" id="TraesCS3B02G004400.1">
    <property type="protein sequence ID" value="TraesCS3B02G004400.1.cds1"/>
    <property type="gene ID" value="TraesCS3B02G004400"/>
</dbReference>
<dbReference type="Gramene" id="TraesCS3B03G0008300.1">
    <property type="protein sequence ID" value="TraesCS3B03G0008300.1.CDS1"/>
    <property type="gene ID" value="TraesCS3B03G0008300"/>
</dbReference>
<dbReference type="InterPro" id="IPR036047">
    <property type="entry name" value="F-box-like_dom_sf"/>
</dbReference>
<dbReference type="Pfam" id="PF08268">
    <property type="entry name" value="FBA_3"/>
    <property type="match status" value="1"/>
</dbReference>
<evidence type="ECO:0000313" key="3">
    <source>
        <dbReference type="Proteomes" id="UP000019116"/>
    </source>
</evidence>